<evidence type="ECO:0000256" key="1">
    <source>
        <dbReference type="SAM" id="Phobius"/>
    </source>
</evidence>
<dbReference type="PANTHER" id="PTHR40076">
    <property type="entry name" value="MEMBRANE PROTEIN-RELATED"/>
    <property type="match status" value="1"/>
</dbReference>
<dbReference type="RefSeq" id="WP_407884464.1">
    <property type="nucleotide sequence ID" value="NZ_BQXO01000005.1"/>
</dbReference>
<dbReference type="EMBL" id="BQXO01000005">
    <property type="protein sequence ID" value="GKT06374.1"/>
    <property type="molecule type" value="Genomic_DNA"/>
</dbReference>
<comment type="caution">
    <text evidence="2">The sequence shown here is derived from an EMBL/GenBank/DDBJ whole genome shotgun (WGS) entry which is preliminary data.</text>
</comment>
<feature type="transmembrane region" description="Helical" evidence="1">
    <location>
        <begin position="92"/>
        <end position="112"/>
    </location>
</feature>
<organism evidence="2 3">
    <name type="scientific">Furfurilactobacillus curtus</name>
    <dbReference type="NCBI Taxonomy" id="1746200"/>
    <lineage>
        <taxon>Bacteria</taxon>
        <taxon>Bacillati</taxon>
        <taxon>Bacillota</taxon>
        <taxon>Bacilli</taxon>
        <taxon>Lactobacillales</taxon>
        <taxon>Lactobacillaceae</taxon>
        <taxon>Furfurilactobacillus</taxon>
    </lineage>
</organism>
<sequence length="225" mass="25033">MKTRAELKQSAKDVLRGHWGQAVGLNALTVILAYGSFGVSMRQQYANFNVNGQVGSSSFLVSVLAVAINFGVWFTFLSWIRQPNREIRPLRDAFSVIATPAVFALLLQWLIITFVVGIGLFLLLIPGIIVGLMWSQAVYVYKDLHDANPDASVWQGMMPALSISAQLMRGHKWEFFVLQLSFLGWILLGMVSLGIGFFWITPYINATSAAYYDELEASSDVDLTM</sequence>
<protein>
    <submittedName>
        <fullName evidence="2">Membrane protein</fullName>
    </submittedName>
</protein>
<name>A0ABQ5JSH4_9LACO</name>
<feature type="transmembrane region" description="Helical" evidence="1">
    <location>
        <begin position="59"/>
        <end position="80"/>
    </location>
</feature>
<proteinExistence type="predicted"/>
<evidence type="ECO:0000313" key="3">
    <source>
        <dbReference type="Proteomes" id="UP001628078"/>
    </source>
</evidence>
<keyword evidence="1" id="KW-0812">Transmembrane</keyword>
<keyword evidence="1" id="KW-0472">Membrane</keyword>
<dbReference type="PANTHER" id="PTHR40076:SF1">
    <property type="entry name" value="MEMBRANE PROTEIN"/>
    <property type="match status" value="1"/>
</dbReference>
<evidence type="ECO:0000313" key="2">
    <source>
        <dbReference type="EMBL" id="GKT06374.1"/>
    </source>
</evidence>
<gene>
    <name evidence="2" type="ORF">JCM31185_16610</name>
</gene>
<keyword evidence="3" id="KW-1185">Reference proteome</keyword>
<feature type="transmembrane region" description="Helical" evidence="1">
    <location>
        <begin position="118"/>
        <end position="141"/>
    </location>
</feature>
<reference evidence="2 3" key="1">
    <citation type="submission" date="2022-03" db="EMBL/GenBank/DDBJ databases">
        <title>Draft genome sequence of Furfurilactobacillus curtus JCM 31185.</title>
        <authorList>
            <person name="Suzuki S."/>
            <person name="Endo A."/>
            <person name="Kajikawa A."/>
        </authorList>
    </citation>
    <scope>NUCLEOTIDE SEQUENCE [LARGE SCALE GENOMIC DNA]</scope>
    <source>
        <strain evidence="2 3">JCM 31185</strain>
    </source>
</reference>
<accession>A0ABQ5JSH4</accession>
<feature type="transmembrane region" description="Helical" evidence="1">
    <location>
        <begin position="175"/>
        <end position="200"/>
    </location>
</feature>
<keyword evidence="1" id="KW-1133">Transmembrane helix</keyword>
<dbReference type="InterPro" id="IPR010380">
    <property type="entry name" value="DUF975"/>
</dbReference>
<feature type="transmembrane region" description="Helical" evidence="1">
    <location>
        <begin position="21"/>
        <end position="39"/>
    </location>
</feature>
<dbReference type="Pfam" id="PF06161">
    <property type="entry name" value="DUF975"/>
    <property type="match status" value="1"/>
</dbReference>
<dbReference type="Proteomes" id="UP001628078">
    <property type="component" value="Unassembled WGS sequence"/>
</dbReference>